<proteinExistence type="predicted"/>
<evidence type="ECO:0000256" key="1">
    <source>
        <dbReference type="SAM" id="MobiDB-lite"/>
    </source>
</evidence>
<dbReference type="VEuPathDB" id="AmoebaDB:DDB_G0268534"/>
<name>Q55G08_DICDI</name>
<dbReference type="KEGG" id="ddi:DDB_G0268534"/>
<accession>Q55G08</accession>
<dbReference type="OMA" id="QRFTKIY"/>
<evidence type="ECO:0000313" key="3">
    <source>
        <dbReference type="Proteomes" id="UP000002195"/>
    </source>
</evidence>
<gene>
    <name evidence="2" type="ORF">DDB_G0268534</name>
</gene>
<dbReference type="RefSeq" id="XP_647375.1">
    <property type="nucleotide sequence ID" value="XM_642283.1"/>
</dbReference>
<dbReference type="Proteomes" id="UP000002195">
    <property type="component" value="Unassembled WGS sequence"/>
</dbReference>
<comment type="caution">
    <text evidence="2">The sequence shown here is derived from an EMBL/GenBank/DDBJ whole genome shotgun (WGS) entry which is preliminary data.</text>
</comment>
<dbReference type="AlphaFoldDB" id="Q55G08"/>
<dbReference type="SMR" id="Q55G08"/>
<protein>
    <submittedName>
        <fullName evidence="2">Uncharacterized protein</fullName>
    </submittedName>
</protein>
<dbReference type="dictyBase" id="DDB_G0268534"/>
<feature type="region of interest" description="Disordered" evidence="1">
    <location>
        <begin position="150"/>
        <end position="185"/>
    </location>
</feature>
<dbReference type="InParanoid" id="Q55G08"/>
<dbReference type="FunCoup" id="Q55G08">
    <property type="interactions" value="744"/>
</dbReference>
<dbReference type="EMBL" id="AAFI02000003">
    <property type="protein sequence ID" value="EAL73720.1"/>
    <property type="molecule type" value="Genomic_DNA"/>
</dbReference>
<reference evidence="2 3" key="1">
    <citation type="journal article" date="2005" name="Nature">
        <title>The genome of the social amoeba Dictyostelium discoideum.</title>
        <authorList>
            <consortium name="The Dictyostelium discoideum Sequencing Consortium"/>
            <person name="Eichinger L."/>
            <person name="Pachebat J.A."/>
            <person name="Glockner G."/>
            <person name="Rajandream M.A."/>
            <person name="Sucgang R."/>
            <person name="Berriman M."/>
            <person name="Song J."/>
            <person name="Olsen R."/>
            <person name="Szafranski K."/>
            <person name="Xu Q."/>
            <person name="Tunggal B."/>
            <person name="Kummerfeld S."/>
            <person name="Madera M."/>
            <person name="Konfortov B.A."/>
            <person name="Rivero F."/>
            <person name="Bankier A.T."/>
            <person name="Lehmann R."/>
            <person name="Hamlin N."/>
            <person name="Davies R."/>
            <person name="Gaudet P."/>
            <person name="Fey P."/>
            <person name="Pilcher K."/>
            <person name="Chen G."/>
            <person name="Saunders D."/>
            <person name="Sodergren E."/>
            <person name="Davis P."/>
            <person name="Kerhornou A."/>
            <person name="Nie X."/>
            <person name="Hall N."/>
            <person name="Anjard C."/>
            <person name="Hemphill L."/>
            <person name="Bason N."/>
            <person name="Farbrother P."/>
            <person name="Desany B."/>
            <person name="Just E."/>
            <person name="Morio T."/>
            <person name="Rost R."/>
            <person name="Churcher C."/>
            <person name="Cooper J."/>
            <person name="Haydock S."/>
            <person name="van Driessche N."/>
            <person name="Cronin A."/>
            <person name="Goodhead I."/>
            <person name="Muzny D."/>
            <person name="Mourier T."/>
            <person name="Pain A."/>
            <person name="Lu M."/>
            <person name="Harper D."/>
            <person name="Lindsay R."/>
            <person name="Hauser H."/>
            <person name="James K."/>
            <person name="Quiles M."/>
            <person name="Madan Babu M."/>
            <person name="Saito T."/>
            <person name="Buchrieser C."/>
            <person name="Wardroper A."/>
            <person name="Felder M."/>
            <person name="Thangavelu M."/>
            <person name="Johnson D."/>
            <person name="Knights A."/>
            <person name="Loulseged H."/>
            <person name="Mungall K."/>
            <person name="Oliver K."/>
            <person name="Price C."/>
            <person name="Quail M.A."/>
            <person name="Urushihara H."/>
            <person name="Hernandez J."/>
            <person name="Rabbinowitsch E."/>
            <person name="Steffen D."/>
            <person name="Sanders M."/>
            <person name="Ma J."/>
            <person name="Kohara Y."/>
            <person name="Sharp S."/>
            <person name="Simmonds M."/>
            <person name="Spiegler S."/>
            <person name="Tivey A."/>
            <person name="Sugano S."/>
            <person name="White B."/>
            <person name="Walker D."/>
            <person name="Woodward J."/>
            <person name="Winckler T."/>
            <person name="Tanaka Y."/>
            <person name="Shaulsky G."/>
            <person name="Schleicher M."/>
            <person name="Weinstock G."/>
            <person name="Rosenthal A."/>
            <person name="Cox E.C."/>
            <person name="Chisholm R.L."/>
            <person name="Gibbs R."/>
            <person name="Loomis W.F."/>
            <person name="Platzer M."/>
            <person name="Kay R.R."/>
            <person name="Williams J."/>
            <person name="Dear P.H."/>
            <person name="Noegel A.A."/>
            <person name="Barrell B."/>
            <person name="Kuspa A."/>
        </authorList>
    </citation>
    <scope>NUCLEOTIDE SEQUENCE [LARGE SCALE GENOMIC DNA]</scope>
    <source>
        <strain evidence="2 3">AX4</strain>
    </source>
</reference>
<dbReference type="GeneID" id="8616184"/>
<dbReference type="HOGENOM" id="CLU_1463821_0_0_1"/>
<keyword evidence="3" id="KW-1185">Reference proteome</keyword>
<evidence type="ECO:0000313" key="2">
    <source>
        <dbReference type="EMBL" id="EAL73720.1"/>
    </source>
</evidence>
<dbReference type="eggNOG" id="ENOG502RHZ7">
    <property type="taxonomic scope" value="Eukaryota"/>
</dbReference>
<organism evidence="2 3">
    <name type="scientific">Dictyostelium discoideum</name>
    <name type="common">Social amoeba</name>
    <dbReference type="NCBI Taxonomy" id="44689"/>
    <lineage>
        <taxon>Eukaryota</taxon>
        <taxon>Amoebozoa</taxon>
        <taxon>Evosea</taxon>
        <taxon>Eumycetozoa</taxon>
        <taxon>Dictyostelia</taxon>
        <taxon>Dictyosteliales</taxon>
        <taxon>Dictyosteliaceae</taxon>
        <taxon>Dictyostelium</taxon>
    </lineage>
</organism>
<dbReference type="PaxDb" id="44689-DDB0216560"/>
<sequence>MLSIKTCRSIVNLSSKQANQQQFICGYAAKVVKRGGKKVVEEEDTGVDLSEKYDVKVSKASYQKIIQRFQVLFKRPEFADKNESDEEKRLRLINYNYTAYSNELKQEKEREEREKLDYQWDAVMELPEDLRKIALLIETDKEMPLIPFLYDTPPTKGDPKKTIQLKKKDRNLKPSERTFLSNSQI</sequence>